<dbReference type="InterPro" id="IPR043502">
    <property type="entry name" value="DNA/RNA_pol_sf"/>
</dbReference>
<comment type="caution">
    <text evidence="1">The sequence shown here is derived from an EMBL/GenBank/DDBJ whole genome shotgun (WGS) entry which is preliminary data.</text>
</comment>
<dbReference type="SUPFAM" id="SSF56672">
    <property type="entry name" value="DNA/RNA polymerases"/>
    <property type="match status" value="1"/>
</dbReference>
<dbReference type="PANTHER" id="PTHR24559:SF444">
    <property type="entry name" value="REVERSE TRANSCRIPTASE DOMAIN-CONTAINING PROTEIN"/>
    <property type="match status" value="1"/>
</dbReference>
<reference evidence="1 2" key="1">
    <citation type="journal article" date="2018" name="Mol. Plant">
        <title>The genome of Artemisia annua provides insight into the evolution of Asteraceae family and artemisinin biosynthesis.</title>
        <authorList>
            <person name="Shen Q."/>
            <person name="Zhang L."/>
            <person name="Liao Z."/>
            <person name="Wang S."/>
            <person name="Yan T."/>
            <person name="Shi P."/>
            <person name="Liu M."/>
            <person name="Fu X."/>
            <person name="Pan Q."/>
            <person name="Wang Y."/>
            <person name="Lv Z."/>
            <person name="Lu X."/>
            <person name="Zhang F."/>
            <person name="Jiang W."/>
            <person name="Ma Y."/>
            <person name="Chen M."/>
            <person name="Hao X."/>
            <person name="Li L."/>
            <person name="Tang Y."/>
            <person name="Lv G."/>
            <person name="Zhou Y."/>
            <person name="Sun X."/>
            <person name="Brodelius P.E."/>
            <person name="Rose J.K.C."/>
            <person name="Tang K."/>
        </authorList>
    </citation>
    <scope>NUCLEOTIDE SEQUENCE [LARGE SCALE GENOMIC DNA]</scope>
    <source>
        <strain evidence="2">cv. Huhao1</strain>
        <tissue evidence="1">Leaf</tissue>
    </source>
</reference>
<keyword evidence="1" id="KW-0548">Nucleotidyltransferase</keyword>
<accession>A0A2U1NHG6</accession>
<sequence>MKFLTPRGIATLVTRSAAISECRKLEARQTMPEEDEKVKEDEPEINLSEEIMVNPAYPDQLVKIGGGLTKECKTLLKTLLVKNLDIFAWEPSDMTGVPRLIIEHSLNANPSVDPVCQKRRVFAPDRSQAVLKEVKEWVCAGIVRPVRYPTWISNPVLVKKCDGSWRMCVDFKNNPIAEPMNTHCYNYVFILHARVVGFDIAQ</sequence>
<evidence type="ECO:0000313" key="2">
    <source>
        <dbReference type="Proteomes" id="UP000245207"/>
    </source>
</evidence>
<evidence type="ECO:0000313" key="1">
    <source>
        <dbReference type="EMBL" id="PWA72965.1"/>
    </source>
</evidence>
<keyword evidence="1" id="KW-0695">RNA-directed DNA polymerase</keyword>
<proteinExistence type="predicted"/>
<dbReference type="PANTHER" id="PTHR24559">
    <property type="entry name" value="TRANSPOSON TY3-I GAG-POL POLYPROTEIN"/>
    <property type="match status" value="1"/>
</dbReference>
<gene>
    <name evidence="1" type="ORF">CTI12_AA267260</name>
</gene>
<organism evidence="1 2">
    <name type="scientific">Artemisia annua</name>
    <name type="common">Sweet wormwood</name>
    <dbReference type="NCBI Taxonomy" id="35608"/>
    <lineage>
        <taxon>Eukaryota</taxon>
        <taxon>Viridiplantae</taxon>
        <taxon>Streptophyta</taxon>
        <taxon>Embryophyta</taxon>
        <taxon>Tracheophyta</taxon>
        <taxon>Spermatophyta</taxon>
        <taxon>Magnoliopsida</taxon>
        <taxon>eudicotyledons</taxon>
        <taxon>Gunneridae</taxon>
        <taxon>Pentapetalae</taxon>
        <taxon>asterids</taxon>
        <taxon>campanulids</taxon>
        <taxon>Asterales</taxon>
        <taxon>Asteraceae</taxon>
        <taxon>Asteroideae</taxon>
        <taxon>Anthemideae</taxon>
        <taxon>Artemisiinae</taxon>
        <taxon>Artemisia</taxon>
    </lineage>
</organism>
<keyword evidence="2" id="KW-1185">Reference proteome</keyword>
<dbReference type="OrthoDB" id="1727395at2759"/>
<name>A0A2U1NHG6_ARTAN</name>
<keyword evidence="1" id="KW-0808">Transferase</keyword>
<dbReference type="InterPro" id="IPR053134">
    <property type="entry name" value="RNA-dir_DNA_polymerase"/>
</dbReference>
<protein>
    <submittedName>
        <fullName evidence="1">Reverse transcriptase domain-containing protein</fullName>
    </submittedName>
</protein>
<dbReference type="GO" id="GO:0003964">
    <property type="term" value="F:RNA-directed DNA polymerase activity"/>
    <property type="evidence" value="ECO:0007669"/>
    <property type="project" value="UniProtKB-KW"/>
</dbReference>
<dbReference type="AlphaFoldDB" id="A0A2U1NHG6"/>
<dbReference type="EMBL" id="PKPP01002814">
    <property type="protein sequence ID" value="PWA72965.1"/>
    <property type="molecule type" value="Genomic_DNA"/>
</dbReference>
<dbReference type="Proteomes" id="UP000245207">
    <property type="component" value="Unassembled WGS sequence"/>
</dbReference>
<dbReference type="Gene3D" id="3.10.10.10">
    <property type="entry name" value="HIV Type 1 Reverse Transcriptase, subunit A, domain 1"/>
    <property type="match status" value="1"/>
</dbReference>